<organism evidence="2 3">
    <name type="scientific">Rachicladosporium monterosium</name>
    <dbReference type="NCBI Taxonomy" id="1507873"/>
    <lineage>
        <taxon>Eukaryota</taxon>
        <taxon>Fungi</taxon>
        <taxon>Dikarya</taxon>
        <taxon>Ascomycota</taxon>
        <taxon>Pezizomycotina</taxon>
        <taxon>Dothideomycetes</taxon>
        <taxon>Dothideomycetidae</taxon>
        <taxon>Cladosporiales</taxon>
        <taxon>Cladosporiaceae</taxon>
        <taxon>Rachicladosporium</taxon>
    </lineage>
</organism>
<sequence length="210" mass="23163">MSSGTLANVARSSKGTLPSRGTQALTWDSPSHLRHARIKAGSDHWLTTSTKTGVSGVTLRVHFNTLDGELLVNGLPLGQPPRKYEEHASYRTLFGHSAIEVLPSAVPGMQFTAKSRFSGHQLQFGMGTRPAVAANDLLVQATQHEKRYEFLPPDLFRNIFPAAFVEEHVHWYGLDDGVVHFRPSKDLWNIAFPTLFTNKGKHSTHIPCAG</sequence>
<reference evidence="2 3" key="1">
    <citation type="submission" date="2023-08" db="EMBL/GenBank/DDBJ databases">
        <title>Black Yeasts Isolated from many extreme environments.</title>
        <authorList>
            <person name="Coleine C."/>
            <person name="Stajich J.E."/>
            <person name="Selbmann L."/>
        </authorList>
    </citation>
    <scope>NUCLEOTIDE SEQUENCE [LARGE SCALE GENOMIC DNA]</scope>
    <source>
        <strain evidence="2 3">CCFEE 5386</strain>
    </source>
</reference>
<protein>
    <submittedName>
        <fullName evidence="2">Uncharacterized protein</fullName>
    </submittedName>
</protein>
<evidence type="ECO:0000313" key="3">
    <source>
        <dbReference type="Proteomes" id="UP001308179"/>
    </source>
</evidence>
<name>A0ABR0LB15_9PEZI</name>
<keyword evidence="3" id="KW-1185">Reference proteome</keyword>
<evidence type="ECO:0000313" key="2">
    <source>
        <dbReference type="EMBL" id="KAK5146193.1"/>
    </source>
</evidence>
<dbReference type="Proteomes" id="UP001308179">
    <property type="component" value="Unassembled WGS sequence"/>
</dbReference>
<evidence type="ECO:0000256" key="1">
    <source>
        <dbReference type="SAM" id="MobiDB-lite"/>
    </source>
</evidence>
<feature type="region of interest" description="Disordered" evidence="1">
    <location>
        <begin position="1"/>
        <end position="26"/>
    </location>
</feature>
<dbReference type="EMBL" id="JAVRRR010000102">
    <property type="protein sequence ID" value="KAK5146193.1"/>
    <property type="molecule type" value="Genomic_DNA"/>
</dbReference>
<proteinExistence type="predicted"/>
<accession>A0ABR0LB15</accession>
<gene>
    <name evidence="2" type="ORF">LTR32_002179</name>
</gene>
<comment type="caution">
    <text evidence="2">The sequence shown here is derived from an EMBL/GenBank/DDBJ whole genome shotgun (WGS) entry which is preliminary data.</text>
</comment>